<dbReference type="PANTHER" id="PTHR45339">
    <property type="entry name" value="HYBRID SIGNAL TRANSDUCTION HISTIDINE KINASE J"/>
    <property type="match status" value="1"/>
</dbReference>
<dbReference type="AlphaFoldDB" id="H0UPT3"/>
<dbReference type="Gene3D" id="3.40.50.2300">
    <property type="match status" value="1"/>
</dbReference>
<evidence type="ECO:0000256" key="1">
    <source>
        <dbReference type="ARBA" id="ARBA00022553"/>
    </source>
</evidence>
<dbReference type="GO" id="GO:0003677">
    <property type="term" value="F:DNA binding"/>
    <property type="evidence" value="ECO:0007669"/>
    <property type="project" value="UniProtKB-KW"/>
</dbReference>
<name>H0UPT3_9BACT</name>
<dbReference type="PANTHER" id="PTHR45339:SF1">
    <property type="entry name" value="HYBRID SIGNAL TRANSDUCTION HISTIDINE KINASE J"/>
    <property type="match status" value="1"/>
</dbReference>
<sequence length="131" mass="13963">MRFLVAEDDVSSNRLFQIYLSELGECRSALDGAEALKLFEEAVNGGDPFDAVLLDVLMPQMDGVDVFSRVRSMEARLGLAPTPVVFLSALGEEDVLGAVEGDPLVAVVRKPVSRGTLKEALDRLLGSPGGS</sequence>
<proteinExistence type="predicted"/>
<dbReference type="InterPro" id="IPR011006">
    <property type="entry name" value="CheY-like_superfamily"/>
</dbReference>
<dbReference type="EMBL" id="CM001377">
    <property type="protein sequence ID" value="EHM10642.1"/>
    <property type="molecule type" value="Genomic_DNA"/>
</dbReference>
<evidence type="ECO:0000256" key="3">
    <source>
        <dbReference type="PROSITE-ProRule" id="PRU00169"/>
    </source>
</evidence>
<dbReference type="HOGENOM" id="CLU_000445_69_12_0"/>
<reference evidence="5 6" key="1">
    <citation type="submission" date="2011-10" db="EMBL/GenBank/DDBJ databases">
        <title>The Noncontiguous Finished genome of Thermanaerovibrio velox DSM 12556.</title>
        <authorList>
            <consortium name="US DOE Joint Genome Institute (JGI-PGF)"/>
            <person name="Lucas S."/>
            <person name="Copeland A."/>
            <person name="Lapidus A."/>
            <person name="Glavina del Rio T."/>
            <person name="Dalin E."/>
            <person name="Tice H."/>
            <person name="Bruce D."/>
            <person name="Goodwin L."/>
            <person name="Pitluck S."/>
            <person name="Peters L."/>
            <person name="Mikhailova N."/>
            <person name="Teshima H."/>
            <person name="Kyrpides N."/>
            <person name="Mavromatis K."/>
            <person name="Ivanova N."/>
            <person name="Markowitz V."/>
            <person name="Cheng J.-F."/>
            <person name="Hugenholtz P."/>
            <person name="Woyke T."/>
            <person name="Wu D."/>
            <person name="Spring S."/>
            <person name="Brambilla E.-M."/>
            <person name="Klenk H.-P."/>
            <person name="Eisen J.A."/>
        </authorList>
    </citation>
    <scope>NUCLEOTIDE SEQUENCE [LARGE SCALE GENOMIC DNA]</scope>
    <source>
        <strain evidence="5 6">DSM 12556</strain>
    </source>
</reference>
<keyword evidence="2" id="KW-0902">Two-component regulatory system</keyword>
<evidence type="ECO:0000259" key="4">
    <source>
        <dbReference type="PROSITE" id="PS50110"/>
    </source>
</evidence>
<dbReference type="SUPFAM" id="SSF52172">
    <property type="entry name" value="CheY-like"/>
    <property type="match status" value="1"/>
</dbReference>
<protein>
    <submittedName>
        <fullName evidence="5">Response regulator with CheY-like receiver domain and winged-helix DNA-binding domain</fullName>
    </submittedName>
</protein>
<dbReference type="GO" id="GO:0000160">
    <property type="term" value="P:phosphorelay signal transduction system"/>
    <property type="evidence" value="ECO:0007669"/>
    <property type="project" value="UniProtKB-KW"/>
</dbReference>
<dbReference type="OrthoDB" id="9797769at2"/>
<keyword evidence="1 3" id="KW-0597">Phosphoprotein</keyword>
<dbReference type="eggNOG" id="COG0784">
    <property type="taxonomic scope" value="Bacteria"/>
</dbReference>
<organism evidence="5 6">
    <name type="scientific">Thermanaerovibrio velox DSM 12556</name>
    <dbReference type="NCBI Taxonomy" id="926567"/>
    <lineage>
        <taxon>Bacteria</taxon>
        <taxon>Thermotogati</taxon>
        <taxon>Synergistota</taxon>
        <taxon>Synergistia</taxon>
        <taxon>Synergistales</taxon>
        <taxon>Synergistaceae</taxon>
        <taxon>Thermanaerovibrio</taxon>
    </lineage>
</organism>
<evidence type="ECO:0000313" key="6">
    <source>
        <dbReference type="Proteomes" id="UP000005730"/>
    </source>
</evidence>
<dbReference type="InterPro" id="IPR001789">
    <property type="entry name" value="Sig_transdc_resp-reg_receiver"/>
</dbReference>
<evidence type="ECO:0000256" key="2">
    <source>
        <dbReference type="ARBA" id="ARBA00023012"/>
    </source>
</evidence>
<gene>
    <name evidence="5" type="ORF">TheveDRAFT_1524</name>
</gene>
<feature type="domain" description="Response regulatory" evidence="4">
    <location>
        <begin position="2"/>
        <end position="125"/>
    </location>
</feature>
<dbReference type="Pfam" id="PF00072">
    <property type="entry name" value="Response_reg"/>
    <property type="match status" value="1"/>
</dbReference>
<dbReference type="PROSITE" id="PS50110">
    <property type="entry name" value="RESPONSE_REGULATORY"/>
    <property type="match status" value="1"/>
</dbReference>
<feature type="modified residue" description="4-aspartylphosphate" evidence="3">
    <location>
        <position position="55"/>
    </location>
</feature>
<keyword evidence="6" id="KW-1185">Reference proteome</keyword>
<dbReference type="STRING" id="926567.TheveDRAFT_1524"/>
<dbReference type="RefSeq" id="WP_006584136.1">
    <property type="nucleotide sequence ID" value="NZ_CM001377.1"/>
</dbReference>
<dbReference type="SMART" id="SM00448">
    <property type="entry name" value="REC"/>
    <property type="match status" value="1"/>
</dbReference>
<evidence type="ECO:0000313" key="5">
    <source>
        <dbReference type="EMBL" id="EHM10642.1"/>
    </source>
</evidence>
<dbReference type="Proteomes" id="UP000005730">
    <property type="component" value="Chromosome"/>
</dbReference>
<accession>H0UPT3</accession>
<keyword evidence="5" id="KW-0238">DNA-binding</keyword>